<dbReference type="GO" id="GO:0000139">
    <property type="term" value="C:Golgi membrane"/>
    <property type="evidence" value="ECO:0007669"/>
    <property type="project" value="TreeGrafter"/>
</dbReference>
<evidence type="ECO:0000313" key="6">
    <source>
        <dbReference type="Proteomes" id="UP000241890"/>
    </source>
</evidence>
<dbReference type="PANTHER" id="PTHR31306">
    <property type="entry name" value="ALPHA-1,6-MANNOSYLTRANSFERASE MNN11-RELATED"/>
    <property type="match status" value="1"/>
</dbReference>
<feature type="compositionally biased region" description="Polar residues" evidence="4">
    <location>
        <begin position="33"/>
        <end position="43"/>
    </location>
</feature>
<keyword evidence="2" id="KW-0328">Glycosyltransferase</keyword>
<accession>A0A2R5GV14</accession>
<comment type="caution">
    <text evidence="5">The sequence shown here is derived from an EMBL/GenBank/DDBJ whole genome shotgun (WGS) entry which is preliminary data.</text>
</comment>
<dbReference type="InterPro" id="IPR029044">
    <property type="entry name" value="Nucleotide-diphossugar_trans"/>
</dbReference>
<dbReference type="AlphaFoldDB" id="A0A2R5GV14"/>
<dbReference type="InterPro" id="IPR008630">
    <property type="entry name" value="Glyco_trans_34"/>
</dbReference>
<name>A0A2R5GV14_9STRA</name>
<keyword evidence="6" id="KW-1185">Reference proteome</keyword>
<organism evidence="5 6">
    <name type="scientific">Hondaea fermentalgiana</name>
    <dbReference type="NCBI Taxonomy" id="2315210"/>
    <lineage>
        <taxon>Eukaryota</taxon>
        <taxon>Sar</taxon>
        <taxon>Stramenopiles</taxon>
        <taxon>Bigyra</taxon>
        <taxon>Labyrinthulomycetes</taxon>
        <taxon>Thraustochytrida</taxon>
        <taxon>Thraustochytriidae</taxon>
        <taxon>Hondaea</taxon>
    </lineage>
</organism>
<dbReference type="InParanoid" id="A0A2R5GV14"/>
<dbReference type="EMBL" id="BEYU01000193">
    <property type="protein sequence ID" value="GBG34405.1"/>
    <property type="molecule type" value="Genomic_DNA"/>
</dbReference>
<dbReference type="Pfam" id="PF05637">
    <property type="entry name" value="Glyco_transf_34"/>
    <property type="match status" value="2"/>
</dbReference>
<dbReference type="GO" id="GO:0006487">
    <property type="term" value="P:protein N-linked glycosylation"/>
    <property type="evidence" value="ECO:0007669"/>
    <property type="project" value="TreeGrafter"/>
</dbReference>
<comment type="similarity">
    <text evidence="1">Belongs to the glycosyltransferase 34 family.</text>
</comment>
<evidence type="ECO:0000256" key="4">
    <source>
        <dbReference type="SAM" id="MobiDB-lite"/>
    </source>
</evidence>
<proteinExistence type="inferred from homology"/>
<keyword evidence="3 5" id="KW-0808">Transferase</keyword>
<evidence type="ECO:0000256" key="1">
    <source>
        <dbReference type="ARBA" id="ARBA00005664"/>
    </source>
</evidence>
<dbReference type="OrthoDB" id="407658at2759"/>
<dbReference type="Gene3D" id="3.90.550.10">
    <property type="entry name" value="Spore Coat Polysaccharide Biosynthesis Protein SpsA, Chain A"/>
    <property type="match status" value="1"/>
</dbReference>
<evidence type="ECO:0000256" key="2">
    <source>
        <dbReference type="ARBA" id="ARBA00022676"/>
    </source>
</evidence>
<sequence>MASGGSGSGGDVELGWLESGARGATTTAKKRSLSGSTGGSASRENSDFEQDTDRLLGARGAQGDRVASAFTFSSNPGTSSFKPLTVVRSWWRGPKTWRSLVGFAAALVMYVYLVSVVNTPRQLYPETTVRFCPYLDVTNIERRRSSLPPALQNVPLRVGLVTFFGNLDPDVRAASIKNKQDYANRHSYEVIVADDEIDKSRPAAWSKFPILEKYLPEYDYLMWVDADAIFMNMTIRVEDIVDAEHDLFFARDEGDINSGVFLVRNTDWAMWWLKEAWSQTWLITGSHPFKYEQRAIHYLYGTDGLQKDARRHNHELYPRVDEVRGKTAVVPYCAFNSNICEEFWTGLALFRRIRWPGWFCDNIYANGDFIIHFAGKSPASWRNWLFLKFAELADTKNNLV</sequence>
<protein>
    <submittedName>
        <fullName evidence="5">Xyloglucan 6-xylosyltransferase 1</fullName>
    </submittedName>
</protein>
<dbReference type="PANTHER" id="PTHR31306:SF4">
    <property type="entry name" value="ALPHA-1,2-GALACTOSYLTRANSFERASE"/>
    <property type="match status" value="1"/>
</dbReference>
<dbReference type="Proteomes" id="UP000241890">
    <property type="component" value="Unassembled WGS sequence"/>
</dbReference>
<gene>
    <name evidence="5" type="ORF">FCC1311_106292</name>
</gene>
<dbReference type="SUPFAM" id="SSF53448">
    <property type="entry name" value="Nucleotide-diphospho-sugar transferases"/>
    <property type="match status" value="1"/>
</dbReference>
<feature type="region of interest" description="Disordered" evidence="4">
    <location>
        <begin position="22"/>
        <end position="49"/>
    </location>
</feature>
<reference evidence="5 6" key="1">
    <citation type="submission" date="2017-12" db="EMBL/GenBank/DDBJ databases">
        <title>Sequencing, de novo assembly and annotation of complete genome of a new Thraustochytrid species, strain FCC1311.</title>
        <authorList>
            <person name="Sedici K."/>
            <person name="Godart F."/>
            <person name="Aiese Cigliano R."/>
            <person name="Sanseverino W."/>
            <person name="Barakat M."/>
            <person name="Ortet P."/>
            <person name="Marechal E."/>
            <person name="Cagnac O."/>
            <person name="Amato A."/>
        </authorList>
    </citation>
    <scope>NUCLEOTIDE SEQUENCE [LARGE SCALE GENOMIC DNA]</scope>
</reference>
<dbReference type="GO" id="GO:0016757">
    <property type="term" value="F:glycosyltransferase activity"/>
    <property type="evidence" value="ECO:0007669"/>
    <property type="project" value="UniProtKB-KW"/>
</dbReference>
<evidence type="ECO:0000256" key="3">
    <source>
        <dbReference type="ARBA" id="ARBA00022679"/>
    </source>
</evidence>
<evidence type="ECO:0000313" key="5">
    <source>
        <dbReference type="EMBL" id="GBG34405.1"/>
    </source>
</evidence>